<dbReference type="SUPFAM" id="SSF55486">
    <property type="entry name" value="Metalloproteases ('zincins'), catalytic domain"/>
    <property type="match status" value="1"/>
</dbReference>
<name>A0A3P8F5G7_HELPZ</name>
<dbReference type="EMBL" id="UZAH01031333">
    <property type="protein sequence ID" value="VDP15006.1"/>
    <property type="molecule type" value="Genomic_DNA"/>
</dbReference>
<feature type="domain" description="Peptidase M13 C-terminal" evidence="1">
    <location>
        <begin position="73"/>
        <end position="109"/>
    </location>
</feature>
<dbReference type="InterPro" id="IPR024079">
    <property type="entry name" value="MetalloPept_cat_dom_sf"/>
</dbReference>
<evidence type="ECO:0000259" key="1">
    <source>
        <dbReference type="Pfam" id="PF01431"/>
    </source>
</evidence>
<dbReference type="PROSITE" id="PS51885">
    <property type="entry name" value="NEPRILYSIN"/>
    <property type="match status" value="1"/>
</dbReference>
<gene>
    <name evidence="2" type="ORF">HPBE_LOCUS19406</name>
</gene>
<dbReference type="GO" id="GO:0006508">
    <property type="term" value="P:proteolysis"/>
    <property type="evidence" value="ECO:0007669"/>
    <property type="project" value="InterPro"/>
</dbReference>
<proteinExistence type="predicted"/>
<accession>A0A3P8F5G7</accession>
<reference evidence="2" key="1">
    <citation type="submission" date="2018-11" db="EMBL/GenBank/DDBJ databases">
        <authorList>
            <consortium name="Pathogen Informatics"/>
        </authorList>
    </citation>
    <scope>NUCLEOTIDE SEQUENCE [LARGE SCALE GENOMIC DNA]</scope>
</reference>
<dbReference type="InterPro" id="IPR018497">
    <property type="entry name" value="Peptidase_M13_C"/>
</dbReference>
<sequence>MKIRRLPRKETSVELLEMLEKSHTAGKSAMWEILEKPYSLSNHSLEWRYGKAVEKAFVLFSPKTERHGRHCTTNECFRVNNVLKNMPEFADAFFCPPGANMNSSERCSVW</sequence>
<dbReference type="AlphaFoldDB" id="A0A3P8F5G7"/>
<dbReference type="OrthoDB" id="5873741at2759"/>
<dbReference type="Pfam" id="PF01431">
    <property type="entry name" value="Peptidase_M13"/>
    <property type="match status" value="1"/>
</dbReference>
<dbReference type="InterPro" id="IPR000718">
    <property type="entry name" value="Peptidase_M13"/>
</dbReference>
<evidence type="ECO:0000313" key="2">
    <source>
        <dbReference type="EMBL" id="VDP15006.1"/>
    </source>
</evidence>
<dbReference type="Gene3D" id="3.40.390.10">
    <property type="entry name" value="Collagenase (Catalytic Domain)"/>
    <property type="match status" value="1"/>
</dbReference>
<dbReference type="GO" id="GO:0004222">
    <property type="term" value="F:metalloendopeptidase activity"/>
    <property type="evidence" value="ECO:0007669"/>
    <property type="project" value="InterPro"/>
</dbReference>
<organism evidence="2">
    <name type="scientific">Heligmosomoides polygyrus</name>
    <name type="common">Parasitic roundworm</name>
    <dbReference type="NCBI Taxonomy" id="6339"/>
    <lineage>
        <taxon>Eukaryota</taxon>
        <taxon>Metazoa</taxon>
        <taxon>Ecdysozoa</taxon>
        <taxon>Nematoda</taxon>
        <taxon>Chromadorea</taxon>
        <taxon>Rhabditida</taxon>
        <taxon>Rhabditina</taxon>
        <taxon>Rhabditomorpha</taxon>
        <taxon>Strongyloidea</taxon>
        <taxon>Heligmosomidae</taxon>
        <taxon>Heligmosomoides</taxon>
    </lineage>
</organism>
<protein>
    <recommendedName>
        <fullName evidence="1">Peptidase M13 C-terminal domain-containing protein</fullName>
    </recommendedName>
</protein>